<evidence type="ECO:0000256" key="4">
    <source>
        <dbReference type="ARBA" id="ARBA00038114"/>
    </source>
</evidence>
<dbReference type="PANTHER" id="PTHR13183:SF0">
    <property type="entry name" value="AXONEMAL DYNEIN LIGHT INTERMEDIATE POLYPEPTIDE 1"/>
    <property type="match status" value="1"/>
</dbReference>
<sequence>MNSSSDSLLKFDISVLVKSSKSQKVSNSRDGRSDFLTIICCREWSKGNKVWVQKVSSAPSTRADLLQLQEQLDMKLEQEQARHAGICPIRRELYSQCFDELIRQESVLCEERGLLLLRLRDEIRMSMAAHQKLYENTLSHGIRHVMRKEDLQERIRVLENEKQELLKEINEQKENSDANKKRQTEMRETAEKKYDEEKQTNQKSKYFCVYTNEFRLLFCFQHFEPINVQNSSSTSIKKKL</sequence>
<dbReference type="GO" id="GO:0030286">
    <property type="term" value="C:dynein complex"/>
    <property type="evidence" value="ECO:0007669"/>
    <property type="project" value="UniProtKB-KW"/>
</dbReference>
<dbReference type="Pfam" id="PF10211">
    <property type="entry name" value="Ax_dynein_light"/>
    <property type="match status" value="1"/>
</dbReference>
<accession>A0A3Q2FZN7</accession>
<comment type="function">
    <text evidence="7">Involved in sperm flagellum assembly.</text>
</comment>
<dbReference type="STRING" id="28743.ENSCVAP00000014290"/>
<reference evidence="9" key="2">
    <citation type="submission" date="2025-09" db="UniProtKB">
        <authorList>
            <consortium name="Ensembl"/>
        </authorList>
    </citation>
    <scope>IDENTIFICATION</scope>
</reference>
<evidence type="ECO:0000313" key="9">
    <source>
        <dbReference type="Ensembl" id="ENSCVAP00000014290.1"/>
    </source>
</evidence>
<dbReference type="GO" id="GO:0045504">
    <property type="term" value="F:dynein heavy chain binding"/>
    <property type="evidence" value="ECO:0007669"/>
    <property type="project" value="TreeGrafter"/>
</dbReference>
<evidence type="ECO:0000256" key="5">
    <source>
        <dbReference type="ARBA" id="ARBA00039799"/>
    </source>
</evidence>
<dbReference type="InterPro" id="IPR019347">
    <property type="entry name" value="Axonemal_dynein_light_chain"/>
</dbReference>
<keyword evidence="1" id="KW-0243">Dynein</keyword>
<proteinExistence type="inferred from homology"/>
<name>A0A3Q2FZN7_CYPVA</name>
<evidence type="ECO:0000256" key="7">
    <source>
        <dbReference type="ARBA" id="ARBA00043925"/>
    </source>
</evidence>
<dbReference type="PANTHER" id="PTHR13183">
    <property type="entry name" value="AXONEMAL INNER ARM DYNEIN LIGHT CHAIN 28"/>
    <property type="match status" value="1"/>
</dbReference>
<evidence type="ECO:0000256" key="6">
    <source>
        <dbReference type="ARBA" id="ARBA00042417"/>
    </source>
</evidence>
<dbReference type="GO" id="GO:0005930">
    <property type="term" value="C:axoneme"/>
    <property type="evidence" value="ECO:0007669"/>
    <property type="project" value="TreeGrafter"/>
</dbReference>
<keyword evidence="10" id="KW-1185">Reference proteome</keyword>
<reference evidence="9" key="1">
    <citation type="submission" date="2025-08" db="UniProtKB">
        <authorList>
            <consortium name="Ensembl"/>
        </authorList>
    </citation>
    <scope>IDENTIFICATION</scope>
</reference>
<dbReference type="GO" id="GO:0097546">
    <property type="term" value="C:ciliary base"/>
    <property type="evidence" value="ECO:0007669"/>
    <property type="project" value="TreeGrafter"/>
</dbReference>
<protein>
    <recommendedName>
        <fullName evidence="5">Axonemal dynein light intermediate polypeptide 1</fullName>
    </recommendedName>
    <alternativeName>
        <fullName evidence="6">Inner dynein arm light chain, axonemal</fullName>
    </alternativeName>
</protein>
<dbReference type="GeneTree" id="ENSGT00390000003012"/>
<evidence type="ECO:0000256" key="8">
    <source>
        <dbReference type="SAM" id="MobiDB-lite"/>
    </source>
</evidence>
<evidence type="ECO:0000256" key="3">
    <source>
        <dbReference type="ARBA" id="ARBA00023175"/>
    </source>
</evidence>
<keyword evidence="3" id="KW-0505">Motor protein</keyword>
<comment type="similarity">
    <text evidence="4">Belongs to the inner dynein arm light chain family.</text>
</comment>
<dbReference type="AlphaFoldDB" id="A0A3Q2FZN7"/>
<organism evidence="9 10">
    <name type="scientific">Cyprinodon variegatus</name>
    <name type="common">Sheepshead minnow</name>
    <dbReference type="NCBI Taxonomy" id="28743"/>
    <lineage>
        <taxon>Eukaryota</taxon>
        <taxon>Metazoa</taxon>
        <taxon>Chordata</taxon>
        <taxon>Craniata</taxon>
        <taxon>Vertebrata</taxon>
        <taxon>Euteleostomi</taxon>
        <taxon>Actinopterygii</taxon>
        <taxon>Neopterygii</taxon>
        <taxon>Teleostei</taxon>
        <taxon>Neoteleostei</taxon>
        <taxon>Acanthomorphata</taxon>
        <taxon>Ovalentaria</taxon>
        <taxon>Atherinomorphae</taxon>
        <taxon>Cyprinodontiformes</taxon>
        <taxon>Cyprinodontidae</taxon>
        <taxon>Cyprinodon</taxon>
    </lineage>
</organism>
<feature type="region of interest" description="Disordered" evidence="8">
    <location>
        <begin position="168"/>
        <end position="196"/>
    </location>
</feature>
<evidence type="ECO:0000256" key="1">
    <source>
        <dbReference type="ARBA" id="ARBA00023017"/>
    </source>
</evidence>
<dbReference type="Proteomes" id="UP000265020">
    <property type="component" value="Unassembled WGS sequence"/>
</dbReference>
<evidence type="ECO:0000313" key="10">
    <source>
        <dbReference type="Proteomes" id="UP000265020"/>
    </source>
</evidence>
<dbReference type="Ensembl" id="ENSCVAT00000022074.1">
    <property type="protein sequence ID" value="ENSCVAP00000014290.1"/>
    <property type="gene ID" value="ENSCVAG00000016919.1"/>
</dbReference>
<dbReference type="OMA" id="ASIMPPR"/>
<keyword evidence="2" id="KW-0175">Coiled coil</keyword>
<evidence type="ECO:0000256" key="2">
    <source>
        <dbReference type="ARBA" id="ARBA00023054"/>
    </source>
</evidence>